<dbReference type="PRINTS" id="PR00336">
    <property type="entry name" value="LYSASSOCTDMP"/>
</dbReference>
<dbReference type="PANTHER" id="PTHR11506:SF6">
    <property type="entry name" value="LYSOSOME-ASSOCIATED MEMBRANE GLYCOPROTEIN 2"/>
    <property type="match status" value="1"/>
</dbReference>
<dbReference type="AlphaFoldDB" id="A0A0P7X3K6"/>
<dbReference type="InterPro" id="IPR002000">
    <property type="entry name" value="Lysosome-assoc_membr_glycop"/>
</dbReference>
<evidence type="ECO:0000256" key="2">
    <source>
        <dbReference type="ARBA" id="ARBA00022692"/>
    </source>
</evidence>
<dbReference type="GO" id="GO:0005765">
    <property type="term" value="C:lysosomal membrane"/>
    <property type="evidence" value="ECO:0007669"/>
    <property type="project" value="UniProtKB-SubCell"/>
</dbReference>
<keyword evidence="4" id="KW-0967">Endosome</keyword>
<dbReference type="GO" id="GO:0072594">
    <property type="term" value="P:establishment of protein localization to organelle"/>
    <property type="evidence" value="ECO:0007669"/>
    <property type="project" value="TreeGrafter"/>
</dbReference>
<feature type="domain" description="Lysosome-associated membrane glycoprotein 2-like luminal" evidence="10">
    <location>
        <begin position="207"/>
        <end position="344"/>
    </location>
</feature>
<organism evidence="12 13">
    <name type="scientific">Scleropages formosus</name>
    <name type="common">Asian bonytongue</name>
    <name type="synonym">Osteoglossum formosum</name>
    <dbReference type="NCBI Taxonomy" id="113540"/>
    <lineage>
        <taxon>Eukaryota</taxon>
        <taxon>Metazoa</taxon>
        <taxon>Chordata</taxon>
        <taxon>Craniata</taxon>
        <taxon>Vertebrata</taxon>
        <taxon>Euteleostomi</taxon>
        <taxon>Actinopterygii</taxon>
        <taxon>Neopterygii</taxon>
        <taxon>Teleostei</taxon>
        <taxon>Osteoglossocephala</taxon>
        <taxon>Osteoglossomorpha</taxon>
        <taxon>Osteoglossiformes</taxon>
        <taxon>Osteoglossidae</taxon>
        <taxon>Scleropages</taxon>
    </lineage>
</organism>
<accession>A0A0P7X3K6</accession>
<dbReference type="InterPro" id="IPR048524">
    <property type="entry name" value="Lamp2-like_TM"/>
</dbReference>
<evidence type="ECO:0000256" key="5">
    <source>
        <dbReference type="ARBA" id="ARBA00022989"/>
    </source>
</evidence>
<comment type="caution">
    <text evidence="8">Lacks conserved residue(s) required for the propagation of feature annotation.</text>
</comment>
<evidence type="ECO:0000259" key="10">
    <source>
        <dbReference type="Pfam" id="PF01299"/>
    </source>
</evidence>
<evidence type="ECO:0000256" key="7">
    <source>
        <dbReference type="ARBA" id="ARBA00023180"/>
    </source>
</evidence>
<keyword evidence="7" id="KW-0325">Glycoprotein</keyword>
<comment type="subcellular location">
    <subcellularLocation>
        <location evidence="1">Endosome membrane</location>
        <topology evidence="1">Single-pass type I membrane protein</topology>
    </subcellularLocation>
    <subcellularLocation>
        <location evidence="8">Lysosome membrane</location>
        <topology evidence="8">Single-pass type I membrane protein</topology>
    </subcellularLocation>
</comment>
<evidence type="ECO:0000256" key="4">
    <source>
        <dbReference type="ARBA" id="ARBA00022753"/>
    </source>
</evidence>
<keyword evidence="3" id="KW-0732">Signal</keyword>
<dbReference type="GO" id="GO:0005886">
    <property type="term" value="C:plasma membrane"/>
    <property type="evidence" value="ECO:0007669"/>
    <property type="project" value="UniProtKB-SubCell"/>
</dbReference>
<keyword evidence="2 8" id="KW-0812">Transmembrane</keyword>
<proteinExistence type="inferred from homology"/>
<evidence type="ECO:0000256" key="8">
    <source>
        <dbReference type="PROSITE-ProRule" id="PRU00740"/>
    </source>
</evidence>
<dbReference type="Proteomes" id="UP000034805">
    <property type="component" value="Unassembled WGS sequence"/>
</dbReference>
<dbReference type="Pfam" id="PF01299">
    <property type="entry name" value="Lamp2-like_luminal"/>
    <property type="match status" value="2"/>
</dbReference>
<keyword evidence="8" id="KW-1015">Disulfide bond</keyword>
<evidence type="ECO:0000256" key="1">
    <source>
        <dbReference type="ARBA" id="ARBA00004530"/>
    </source>
</evidence>
<comment type="similarity">
    <text evidence="8">Belongs to the LAMP family.</text>
</comment>
<feature type="domain" description="Lysosome-associated membrane glycoprotein 2-like transmembrane" evidence="11">
    <location>
        <begin position="364"/>
        <end position="395"/>
    </location>
</feature>
<evidence type="ECO:0000313" key="13">
    <source>
        <dbReference type="Proteomes" id="UP000034805"/>
    </source>
</evidence>
<dbReference type="STRING" id="113540.ENSSFOP00015016645"/>
<comment type="caution">
    <text evidence="12">The sequence shown here is derived from an EMBL/GenBank/DDBJ whole genome shotgun (WGS) entry which is preliminary data.</text>
</comment>
<dbReference type="GO" id="GO:0031902">
    <property type="term" value="C:late endosome membrane"/>
    <property type="evidence" value="ECO:0007669"/>
    <property type="project" value="TreeGrafter"/>
</dbReference>
<dbReference type="PROSITE" id="PS51407">
    <property type="entry name" value="LAMP_3"/>
    <property type="match status" value="1"/>
</dbReference>
<evidence type="ECO:0000259" key="11">
    <source>
        <dbReference type="Pfam" id="PF21222"/>
    </source>
</evidence>
<gene>
    <name evidence="12" type="ORF">Z043_112713</name>
</gene>
<keyword evidence="8" id="KW-0458">Lysosome</keyword>
<name>A0A0P7X3K6_SCLFO</name>
<dbReference type="PANTHER" id="PTHR11506">
    <property type="entry name" value="LYSOSOME-ASSOCIATED MEMBRANE GLYCOPROTEIN"/>
    <property type="match status" value="1"/>
</dbReference>
<feature type="disulfide bond" evidence="8">
    <location>
        <begin position="318"/>
        <end position="355"/>
    </location>
</feature>
<evidence type="ECO:0000256" key="9">
    <source>
        <dbReference type="SAM" id="Phobius"/>
    </source>
</evidence>
<dbReference type="InterPro" id="IPR048528">
    <property type="entry name" value="Lamp2-like_luminal"/>
</dbReference>
<dbReference type="Pfam" id="PF21222">
    <property type="entry name" value="Lamp2_2nd"/>
    <property type="match status" value="1"/>
</dbReference>
<evidence type="ECO:0000256" key="6">
    <source>
        <dbReference type="ARBA" id="ARBA00023136"/>
    </source>
</evidence>
<feature type="transmembrane region" description="Helical" evidence="9">
    <location>
        <begin position="362"/>
        <end position="385"/>
    </location>
</feature>
<sequence length="397" mass="42826">MSCIFPLISEIPQSDATEVHVLDSRNKLCLYANLMVTFNVTFEAAASMTRTVKFGLPSKVDSSRSSCGNNTSLLKLHFGNGHSWGMLFKKANQVYKAESILFTYNLKDKNLFQNSAVNGRKTVSFNHLMSEVSVDTYYRCRSELVLSVGNVTQTMWNVSLQAFVNGNRSDKGTECEADVRTSPSPTTMTEVTALLTTPGSMPSPSLAVGNYSVSGGVNSTICLLATMGLQIQYKDQVSVNLDPSRTRATGSCGFNKTEASLLLSFGKGSIEFTFLEEGGKFHLHAVNVSITMTNGMVFHTGAANLSLWTASVGMSFMCKKELTLNMTNSLSLHTVNLHVQPFAVQNGAFAAALDCSMDDTSMLIPVIVGAILGGLIFILIVAFLIGGKKSSPGYQTL</sequence>
<dbReference type="EMBL" id="JARO02004400">
    <property type="protein sequence ID" value="KPP68594.1"/>
    <property type="molecule type" value="Genomic_DNA"/>
</dbReference>
<feature type="domain" description="Lysosome-associated membrane glycoprotein 2-like luminal" evidence="10">
    <location>
        <begin position="22"/>
        <end position="163"/>
    </location>
</feature>
<dbReference type="Gene3D" id="2.40.160.110">
    <property type="match status" value="2"/>
</dbReference>
<evidence type="ECO:0000313" key="12">
    <source>
        <dbReference type="EMBL" id="KPP68594.1"/>
    </source>
</evidence>
<reference evidence="12 13" key="1">
    <citation type="submission" date="2015-08" db="EMBL/GenBank/DDBJ databases">
        <title>The genome of the Asian arowana (Scleropages formosus).</title>
        <authorList>
            <person name="Tan M.H."/>
            <person name="Gan H.M."/>
            <person name="Croft L.J."/>
            <person name="Austin C.M."/>
        </authorList>
    </citation>
    <scope>NUCLEOTIDE SEQUENCE [LARGE SCALE GENOMIC DNA]</scope>
    <source>
        <strain evidence="12">Aro1</strain>
    </source>
</reference>
<evidence type="ECO:0000256" key="3">
    <source>
        <dbReference type="ARBA" id="ARBA00022729"/>
    </source>
</evidence>
<protein>
    <submittedName>
        <fullName evidence="12">Lysosome-associated membrane glycoprotein 2-like</fullName>
    </submittedName>
</protein>
<keyword evidence="6 8" id="KW-0472">Membrane</keyword>
<keyword evidence="5 9" id="KW-1133">Transmembrane helix</keyword>